<evidence type="ECO:0000259" key="6">
    <source>
        <dbReference type="PROSITE" id="PS51898"/>
    </source>
</evidence>
<evidence type="ECO:0008006" key="10">
    <source>
        <dbReference type="Google" id="ProtNLM"/>
    </source>
</evidence>
<evidence type="ECO:0000313" key="8">
    <source>
        <dbReference type="EMBL" id="VIP02974.1"/>
    </source>
</evidence>
<dbReference type="EMBL" id="LR593887">
    <property type="protein sequence ID" value="VTS03010.1"/>
    <property type="molecule type" value="Genomic_DNA"/>
</dbReference>
<dbReference type="GO" id="GO:0015074">
    <property type="term" value="P:DNA integration"/>
    <property type="evidence" value="ECO:0007669"/>
    <property type="project" value="UniProtKB-KW"/>
</dbReference>
<dbReference type="KEGG" id="tim:GMBLW1_09860"/>
<dbReference type="InterPro" id="IPR010998">
    <property type="entry name" value="Integrase_recombinase_N"/>
</dbReference>
<keyword evidence="3 5" id="KW-0238">DNA-binding</keyword>
<dbReference type="CDD" id="cd00397">
    <property type="entry name" value="DNA_BRE_C"/>
    <property type="match status" value="1"/>
</dbReference>
<dbReference type="InterPro" id="IPR044068">
    <property type="entry name" value="CB"/>
</dbReference>
<dbReference type="PROSITE" id="PS51898">
    <property type="entry name" value="TYR_RECOMBINASE"/>
    <property type="match status" value="1"/>
</dbReference>
<dbReference type="InterPro" id="IPR002104">
    <property type="entry name" value="Integrase_catalytic"/>
</dbReference>
<dbReference type="InParanoid" id="A0A6C2YNK6"/>
<feature type="domain" description="Tyr recombinase" evidence="6">
    <location>
        <begin position="194"/>
        <end position="371"/>
    </location>
</feature>
<keyword evidence="9" id="KW-1185">Reference proteome</keyword>
<organism evidence="8">
    <name type="scientific">Tuwongella immobilis</name>
    <dbReference type="NCBI Taxonomy" id="692036"/>
    <lineage>
        <taxon>Bacteria</taxon>
        <taxon>Pseudomonadati</taxon>
        <taxon>Planctomycetota</taxon>
        <taxon>Planctomycetia</taxon>
        <taxon>Gemmatales</taxon>
        <taxon>Gemmataceae</taxon>
        <taxon>Tuwongella</taxon>
    </lineage>
</organism>
<evidence type="ECO:0000256" key="1">
    <source>
        <dbReference type="ARBA" id="ARBA00008857"/>
    </source>
</evidence>
<proteinExistence type="inferred from homology"/>
<keyword evidence="4" id="KW-0233">DNA recombination</keyword>
<dbReference type="Gene3D" id="1.10.150.130">
    <property type="match status" value="1"/>
</dbReference>
<dbReference type="SUPFAM" id="SSF56349">
    <property type="entry name" value="DNA breaking-rejoining enzymes"/>
    <property type="match status" value="1"/>
</dbReference>
<evidence type="ECO:0000313" key="9">
    <source>
        <dbReference type="Proteomes" id="UP000464378"/>
    </source>
</evidence>
<dbReference type="InterPro" id="IPR011010">
    <property type="entry name" value="DNA_brk_join_enz"/>
</dbReference>
<evidence type="ECO:0000256" key="4">
    <source>
        <dbReference type="ARBA" id="ARBA00023172"/>
    </source>
</evidence>
<dbReference type="PROSITE" id="PS51900">
    <property type="entry name" value="CB"/>
    <property type="match status" value="1"/>
</dbReference>
<dbReference type="PANTHER" id="PTHR30349">
    <property type="entry name" value="PHAGE INTEGRASE-RELATED"/>
    <property type="match status" value="1"/>
</dbReference>
<gene>
    <name evidence="8" type="ORF">GMBLW1_09860</name>
</gene>
<dbReference type="InterPro" id="IPR050090">
    <property type="entry name" value="Tyrosine_recombinase_XerCD"/>
</dbReference>
<name>A0A6C2YNK6_9BACT</name>
<dbReference type="GO" id="GO:0003677">
    <property type="term" value="F:DNA binding"/>
    <property type="evidence" value="ECO:0007669"/>
    <property type="project" value="UniProtKB-UniRule"/>
</dbReference>
<comment type="similarity">
    <text evidence="1">Belongs to the 'phage' integrase family.</text>
</comment>
<dbReference type="GO" id="GO:0006310">
    <property type="term" value="P:DNA recombination"/>
    <property type="evidence" value="ECO:0007669"/>
    <property type="project" value="UniProtKB-KW"/>
</dbReference>
<keyword evidence="2" id="KW-0229">DNA integration</keyword>
<reference evidence="8" key="1">
    <citation type="submission" date="2019-04" db="EMBL/GenBank/DDBJ databases">
        <authorList>
            <consortium name="Science for Life Laboratories"/>
        </authorList>
    </citation>
    <scope>NUCLEOTIDE SEQUENCE</scope>
    <source>
        <strain evidence="8">MBLW1</strain>
    </source>
</reference>
<evidence type="ECO:0000256" key="3">
    <source>
        <dbReference type="ARBA" id="ARBA00023125"/>
    </source>
</evidence>
<dbReference type="Proteomes" id="UP000464378">
    <property type="component" value="Chromosome"/>
</dbReference>
<dbReference type="InterPro" id="IPR013762">
    <property type="entry name" value="Integrase-like_cat_sf"/>
</dbReference>
<accession>A0A6C2YNK6</accession>
<feature type="domain" description="Core-binding (CB)" evidence="7">
    <location>
        <begin position="90"/>
        <end position="171"/>
    </location>
</feature>
<protein>
    <recommendedName>
        <fullName evidence="10">Tyr recombinase domain-containing protein</fullName>
    </recommendedName>
</protein>
<dbReference type="AlphaFoldDB" id="A0A6C2YNK6"/>
<dbReference type="EMBL" id="LR586016">
    <property type="protein sequence ID" value="VIP02974.1"/>
    <property type="molecule type" value="Genomic_DNA"/>
</dbReference>
<dbReference type="PANTHER" id="PTHR30349:SF41">
    <property type="entry name" value="INTEGRASE_RECOMBINASE PROTEIN MJ0367-RELATED"/>
    <property type="match status" value="1"/>
</dbReference>
<dbReference type="Gene3D" id="1.10.443.10">
    <property type="entry name" value="Intergrase catalytic core"/>
    <property type="match status" value="1"/>
</dbReference>
<evidence type="ECO:0000256" key="2">
    <source>
        <dbReference type="ARBA" id="ARBA00022908"/>
    </source>
</evidence>
<evidence type="ECO:0000259" key="7">
    <source>
        <dbReference type="PROSITE" id="PS51900"/>
    </source>
</evidence>
<sequence>MASVINDPNGRRRIQFTGPDGRRRTVRLGKISRKDADGICRQIELILNTRLNGQPLPRDTALWVTEIGDQLRDRLTKAGLLDDDPRAVIPTLQEFIEDHLNRRTAEVKASTMTVLRQAARWLLRALPGEMRLDEITTADADRVRLGLLKGRARATANKWTRLIREFFNAAVTRKIIETNPFGHIRGLAVVGDRSRQQIIPASEVQKVMEVVPCPQFRAIIALARWGGLRCPTEVMALRWSDVNLAEGRMIVRASKTEHHEDGGIRIVPIFAELRPYLETLWEIAGVGEDRLITRYREGTSVNLRTQLNRWCLMAGVRPWKKPYQNMRATRATELADRYPSHVCAAWLGHTEAIADAFYRMVRDEHFQQAATEGISVEKPDAKSDAIGAQNAAQQIIAVLRALSQLGAQTKESQDLMADPAILDEVLQIIQMGATGFEPVTDRV</sequence>
<evidence type="ECO:0000256" key="5">
    <source>
        <dbReference type="PROSITE-ProRule" id="PRU01248"/>
    </source>
</evidence>